<name>A0A223NUR8_9SPHI</name>
<dbReference type="Proteomes" id="UP000215002">
    <property type="component" value="Chromosome"/>
</dbReference>
<evidence type="ECO:0008006" key="4">
    <source>
        <dbReference type="Google" id="ProtNLM"/>
    </source>
</evidence>
<sequence length="172" mass="18243">MKKILLSLIISGITAVSALAQTKSDGGKFSAGFESGILFGSISDISTVAIGGSVKYDYPIADKTFLTLTAGYTNLIYKSDYKEILKELGVDKSGEGYVPVKLGIKYYLSGGFFGEAQGGVVFSTESGGGTAIAYSPGFGYTWDDRVELGARYEAWSNNGTVSQAALRIAYKF</sequence>
<dbReference type="AlphaFoldDB" id="A0A223NUR8"/>
<gene>
    <name evidence="2" type="ORF">MuYL_1363</name>
</gene>
<accession>A0A223NUR8</accession>
<dbReference type="EMBL" id="CP022743">
    <property type="protein sequence ID" value="ASU33261.1"/>
    <property type="molecule type" value="Genomic_DNA"/>
</dbReference>
<reference evidence="2 3" key="1">
    <citation type="submission" date="2017-08" db="EMBL/GenBank/DDBJ databases">
        <title>Complete genome sequence of Mucilaginibacter sp. strain BJC16-A31.</title>
        <authorList>
            <consortium name="Henan University of Science and Technology"/>
            <person name="You X."/>
        </authorList>
    </citation>
    <scope>NUCLEOTIDE SEQUENCE [LARGE SCALE GENOMIC DNA]</scope>
    <source>
        <strain evidence="2 3">BJC16-A31</strain>
    </source>
</reference>
<feature type="chain" id="PRO_5013008078" description="Outer membrane protein beta-barrel domain-containing protein" evidence="1">
    <location>
        <begin position="21"/>
        <end position="172"/>
    </location>
</feature>
<dbReference type="KEGG" id="muc:MuYL_1363"/>
<dbReference type="RefSeq" id="WP_094569743.1">
    <property type="nucleotide sequence ID" value="NZ_CP022743.1"/>
</dbReference>
<protein>
    <recommendedName>
        <fullName evidence="4">Outer membrane protein beta-barrel domain-containing protein</fullName>
    </recommendedName>
</protein>
<dbReference type="OrthoDB" id="668980at2"/>
<evidence type="ECO:0000313" key="2">
    <source>
        <dbReference type="EMBL" id="ASU33261.1"/>
    </source>
</evidence>
<evidence type="ECO:0000313" key="3">
    <source>
        <dbReference type="Proteomes" id="UP000215002"/>
    </source>
</evidence>
<dbReference type="SUPFAM" id="SSF56925">
    <property type="entry name" value="OMPA-like"/>
    <property type="match status" value="1"/>
</dbReference>
<dbReference type="InterPro" id="IPR011250">
    <property type="entry name" value="OMP/PagP_B-barrel"/>
</dbReference>
<feature type="signal peptide" evidence="1">
    <location>
        <begin position="1"/>
        <end position="20"/>
    </location>
</feature>
<organism evidence="2 3">
    <name type="scientific">Mucilaginibacter xinganensis</name>
    <dbReference type="NCBI Taxonomy" id="1234841"/>
    <lineage>
        <taxon>Bacteria</taxon>
        <taxon>Pseudomonadati</taxon>
        <taxon>Bacteroidota</taxon>
        <taxon>Sphingobacteriia</taxon>
        <taxon>Sphingobacteriales</taxon>
        <taxon>Sphingobacteriaceae</taxon>
        <taxon>Mucilaginibacter</taxon>
    </lineage>
</organism>
<keyword evidence="3" id="KW-1185">Reference proteome</keyword>
<proteinExistence type="predicted"/>
<evidence type="ECO:0000256" key="1">
    <source>
        <dbReference type="SAM" id="SignalP"/>
    </source>
</evidence>
<keyword evidence="1" id="KW-0732">Signal</keyword>